<reference evidence="5 6" key="1">
    <citation type="journal article" date="2018" name="Mol. Biol. Evol.">
        <title>Broad Genomic Sampling Reveals a Smut Pathogenic Ancestry of the Fungal Clade Ustilaginomycotina.</title>
        <authorList>
            <person name="Kijpornyongpan T."/>
            <person name="Mondo S.J."/>
            <person name="Barry K."/>
            <person name="Sandor L."/>
            <person name="Lee J."/>
            <person name="Lipzen A."/>
            <person name="Pangilinan J."/>
            <person name="LaButti K."/>
            <person name="Hainaut M."/>
            <person name="Henrissat B."/>
            <person name="Grigoriev I.V."/>
            <person name="Spatafora J.W."/>
            <person name="Aime M.C."/>
        </authorList>
    </citation>
    <scope>NUCLEOTIDE SEQUENCE [LARGE SCALE GENOMIC DNA]</scope>
    <source>
        <strain evidence="5 6">MCA 4186</strain>
    </source>
</reference>
<keyword evidence="6" id="KW-1185">Reference proteome</keyword>
<feature type="domain" description="Atg6/beclin coiled-coil" evidence="4">
    <location>
        <begin position="73"/>
        <end position="198"/>
    </location>
</feature>
<dbReference type="GO" id="GO:0045324">
    <property type="term" value="P:late endosome to vacuole transport"/>
    <property type="evidence" value="ECO:0007669"/>
    <property type="project" value="TreeGrafter"/>
</dbReference>
<dbReference type="InterPro" id="IPR007243">
    <property type="entry name" value="Atg6/Beclin"/>
</dbReference>
<dbReference type="EMBL" id="KZ819291">
    <property type="protein sequence ID" value="PWN98518.1"/>
    <property type="molecule type" value="Genomic_DNA"/>
</dbReference>
<dbReference type="GO" id="GO:0006995">
    <property type="term" value="P:cellular response to nitrogen starvation"/>
    <property type="evidence" value="ECO:0007669"/>
    <property type="project" value="TreeGrafter"/>
</dbReference>
<dbReference type="RefSeq" id="XP_025598797.1">
    <property type="nucleotide sequence ID" value="XM_025742233.1"/>
</dbReference>
<dbReference type="GO" id="GO:0000407">
    <property type="term" value="C:phagophore assembly site"/>
    <property type="evidence" value="ECO:0007669"/>
    <property type="project" value="TreeGrafter"/>
</dbReference>
<dbReference type="GO" id="GO:0034271">
    <property type="term" value="C:phosphatidylinositol 3-kinase complex, class III, type I"/>
    <property type="evidence" value="ECO:0007669"/>
    <property type="project" value="TreeGrafter"/>
</dbReference>
<evidence type="ECO:0000256" key="1">
    <source>
        <dbReference type="ARBA" id="ARBA00005965"/>
    </source>
</evidence>
<dbReference type="Gene3D" id="1.10.418.40">
    <property type="entry name" value="Autophagy protein 6/Beclin 1"/>
    <property type="match status" value="1"/>
</dbReference>
<dbReference type="InterPro" id="IPR040455">
    <property type="entry name" value="Atg6_BARA"/>
</dbReference>
<accession>A0A316ZBV2</accession>
<dbReference type="PANTHER" id="PTHR12768">
    <property type="entry name" value="BECLIN 1"/>
    <property type="match status" value="1"/>
</dbReference>
<dbReference type="GO" id="GO:0000423">
    <property type="term" value="P:mitophagy"/>
    <property type="evidence" value="ECO:0007669"/>
    <property type="project" value="TreeGrafter"/>
</dbReference>
<proteinExistence type="inferred from homology"/>
<dbReference type="GO" id="GO:0034272">
    <property type="term" value="C:phosphatidylinositol 3-kinase complex, class III, type II"/>
    <property type="evidence" value="ECO:0007669"/>
    <property type="project" value="TreeGrafter"/>
</dbReference>
<dbReference type="Pfam" id="PF04111">
    <property type="entry name" value="APG6"/>
    <property type="match status" value="1"/>
</dbReference>
<feature type="coiled-coil region" evidence="2">
    <location>
        <begin position="121"/>
        <end position="165"/>
    </location>
</feature>
<keyword evidence="2" id="KW-0175">Coiled coil</keyword>
<dbReference type="PANTHER" id="PTHR12768:SF4">
    <property type="entry name" value="BECLIN-1"/>
    <property type="match status" value="1"/>
</dbReference>
<name>A0A316ZBV2_9BASI</name>
<dbReference type="InterPro" id="IPR041691">
    <property type="entry name" value="Atg6/beclin_CC"/>
</dbReference>
<dbReference type="GeneID" id="37269777"/>
<dbReference type="OrthoDB" id="20368at2759"/>
<evidence type="ECO:0000313" key="6">
    <source>
        <dbReference type="Proteomes" id="UP000245946"/>
    </source>
</evidence>
<evidence type="ECO:0000313" key="5">
    <source>
        <dbReference type="EMBL" id="PWN98518.1"/>
    </source>
</evidence>
<protein>
    <submittedName>
        <fullName evidence="5">Autophagy protein 6</fullName>
    </submittedName>
</protein>
<evidence type="ECO:0000259" key="3">
    <source>
        <dbReference type="Pfam" id="PF04111"/>
    </source>
</evidence>
<dbReference type="FunFam" id="1.10.418.40:FF:000006">
    <property type="entry name" value="Chromosome 12, whole genome shotgun sequence"/>
    <property type="match status" value="1"/>
</dbReference>
<sequence length="386" mass="42359">MPTLPCQRCQQPLALPASTSSPSGQLSSGARALLAPAAGASRNATAAPAPLSRPLAHTAALQRLLAAPALRHPLCKECTDAALKLTAAESEQLRAERDALAAWQAEVKRAEPGDEHLHDEIRQLEDEAELVTQGLREAERDRLDVEAELRALEQEERELEGDEQRFWAQYSELSLSLAKLSSQRDALQTAAAHDAAQLARLQQTNVYNDAFSIGHDGGFATINGLRLGRLPGSAAPTEWREINAAWGQACLLLDTLARKCGVVFEDYRLCPKGSFSTIEKLAGDKAVYELYGSGDWQIGRLLQSRRFDHGMVAFLECLRQLAAWACARDAELRLPHAINKDRIGEASIRLQFGSDETWTRALRHVLLTLKVLLSWACRRDESSTAA</sequence>
<evidence type="ECO:0000259" key="4">
    <source>
        <dbReference type="Pfam" id="PF17675"/>
    </source>
</evidence>
<dbReference type="GO" id="GO:0000045">
    <property type="term" value="P:autophagosome assembly"/>
    <property type="evidence" value="ECO:0007669"/>
    <property type="project" value="TreeGrafter"/>
</dbReference>
<dbReference type="STRING" id="58919.A0A316ZBV2"/>
<dbReference type="InterPro" id="IPR038274">
    <property type="entry name" value="Atg6/Beclin_C_sf"/>
</dbReference>
<organism evidence="5 6">
    <name type="scientific">Tilletiopsis washingtonensis</name>
    <dbReference type="NCBI Taxonomy" id="58919"/>
    <lineage>
        <taxon>Eukaryota</taxon>
        <taxon>Fungi</taxon>
        <taxon>Dikarya</taxon>
        <taxon>Basidiomycota</taxon>
        <taxon>Ustilaginomycotina</taxon>
        <taxon>Exobasidiomycetes</taxon>
        <taxon>Entylomatales</taxon>
        <taxon>Entylomatales incertae sedis</taxon>
        <taxon>Tilletiopsis</taxon>
    </lineage>
</organism>
<evidence type="ECO:0000256" key="2">
    <source>
        <dbReference type="SAM" id="Coils"/>
    </source>
</evidence>
<dbReference type="Pfam" id="PF17675">
    <property type="entry name" value="APG6_N"/>
    <property type="match status" value="1"/>
</dbReference>
<feature type="domain" description="Atg6 BARA" evidence="3">
    <location>
        <begin position="201"/>
        <end position="377"/>
    </location>
</feature>
<dbReference type="Proteomes" id="UP000245946">
    <property type="component" value="Unassembled WGS sequence"/>
</dbReference>
<dbReference type="GO" id="GO:0030674">
    <property type="term" value="F:protein-macromolecule adaptor activity"/>
    <property type="evidence" value="ECO:0007669"/>
    <property type="project" value="TreeGrafter"/>
</dbReference>
<dbReference type="AlphaFoldDB" id="A0A316ZBV2"/>
<gene>
    <name evidence="5" type="ORF">FA09DRAFT_329572</name>
</gene>
<dbReference type="GO" id="GO:0043548">
    <property type="term" value="F:phosphatidylinositol 3-kinase binding"/>
    <property type="evidence" value="ECO:0007669"/>
    <property type="project" value="TreeGrafter"/>
</dbReference>
<comment type="similarity">
    <text evidence="1">Belongs to the beclin family.</text>
</comment>